<protein>
    <submittedName>
        <fullName evidence="2">DUF1127 domain-containing protein</fullName>
    </submittedName>
</protein>
<sequence>MYNIRNIRWIDHSRRHRLQSSPLEGEMMKGQKGFVLMVRRPFSGLFQRVSRWYALHCERQLLASMSDESLKDIGLTRADVEQERHRHFWNDPLGK</sequence>
<dbReference type="AlphaFoldDB" id="A0A5B2UWY7"/>
<dbReference type="EMBL" id="VUOL01000004">
    <property type="protein sequence ID" value="KAA2230998.1"/>
    <property type="molecule type" value="Genomic_DNA"/>
</dbReference>
<evidence type="ECO:0000313" key="2">
    <source>
        <dbReference type="EMBL" id="KAA2230998.1"/>
    </source>
</evidence>
<comment type="caution">
    <text evidence="2">The sequence shown here is derived from an EMBL/GenBank/DDBJ whole genome shotgun (WGS) entry which is preliminary data.</text>
</comment>
<gene>
    <name evidence="2" type="ORF">F1720_08595</name>
</gene>
<dbReference type="OrthoDB" id="7306802at2"/>
<dbReference type="InterPro" id="IPR009506">
    <property type="entry name" value="YjiS-like"/>
</dbReference>
<proteinExistence type="predicted"/>
<dbReference type="Pfam" id="PF06568">
    <property type="entry name" value="YjiS-like"/>
    <property type="match status" value="1"/>
</dbReference>
<accession>A0A5B2UWY7</accession>
<name>A0A5B2UWY7_9PSED</name>
<evidence type="ECO:0000259" key="1">
    <source>
        <dbReference type="Pfam" id="PF06568"/>
    </source>
</evidence>
<reference evidence="2 3" key="1">
    <citation type="submission" date="2019-09" db="EMBL/GenBank/DDBJ databases">
        <title>Draft genome sequence of Pseudomonas brenneri CCUG 51514(T).</title>
        <authorList>
            <person name="Tunovic T."/>
            <person name="Pineiro-Iglesias B."/>
            <person name="Unosson C."/>
            <person name="Inganas E."/>
            <person name="Ohlen M."/>
            <person name="Cardew S."/>
            <person name="Jensie-Markopoulos S."/>
            <person name="Salva-Serra F."/>
            <person name="Jaen-Luchoro D."/>
            <person name="Svensson-Stadler L."/>
            <person name="Chun J."/>
            <person name="Moore E."/>
        </authorList>
    </citation>
    <scope>NUCLEOTIDE SEQUENCE [LARGE SCALE GENOMIC DNA]</scope>
    <source>
        <strain evidence="2 3">CCUG 51514</strain>
    </source>
</reference>
<dbReference type="Proteomes" id="UP000325296">
    <property type="component" value="Unassembled WGS sequence"/>
</dbReference>
<feature type="domain" description="YjiS-like" evidence="1">
    <location>
        <begin position="45"/>
        <end position="81"/>
    </location>
</feature>
<evidence type="ECO:0000313" key="3">
    <source>
        <dbReference type="Proteomes" id="UP000325296"/>
    </source>
</evidence>
<organism evidence="2 3">
    <name type="scientific">Pseudomonas brenneri</name>
    <dbReference type="NCBI Taxonomy" id="129817"/>
    <lineage>
        <taxon>Bacteria</taxon>
        <taxon>Pseudomonadati</taxon>
        <taxon>Pseudomonadota</taxon>
        <taxon>Gammaproteobacteria</taxon>
        <taxon>Pseudomonadales</taxon>
        <taxon>Pseudomonadaceae</taxon>
        <taxon>Pseudomonas</taxon>
    </lineage>
</organism>